<dbReference type="Proteomes" id="UP001296581">
    <property type="component" value="Unassembled WGS sequence"/>
</dbReference>
<protein>
    <submittedName>
        <fullName evidence="5 11">Transcriptional regulator</fullName>
    </submittedName>
</protein>
<evidence type="ECO:0000313" key="3">
    <source>
        <dbReference type="EMBL" id="NSI58218.1"/>
    </source>
</evidence>
<evidence type="ECO:0000313" key="15">
    <source>
        <dbReference type="Proteomes" id="UP000283834"/>
    </source>
</evidence>
<dbReference type="EMBL" id="QRTJ01000025">
    <property type="protein sequence ID" value="RGQ65409.1"/>
    <property type="molecule type" value="Genomic_DNA"/>
</dbReference>
<feature type="domain" description="Transcription regulator PadR N-terminal" evidence="1">
    <location>
        <begin position="17"/>
        <end position="82"/>
    </location>
</feature>
<evidence type="ECO:0000313" key="10">
    <source>
        <dbReference type="EMBL" id="RHG22383.1"/>
    </source>
</evidence>
<dbReference type="Proteomes" id="UP001296580">
    <property type="component" value="Unassembled WGS sequence"/>
</dbReference>
<dbReference type="SUPFAM" id="SSF46785">
    <property type="entry name" value="Winged helix' DNA-binding domain"/>
    <property type="match status" value="1"/>
</dbReference>
<dbReference type="EMBL" id="JAAIRV010000011">
    <property type="protein sequence ID" value="NSI58218.1"/>
    <property type="molecule type" value="Genomic_DNA"/>
</dbReference>
<comment type="caution">
    <text evidence="11">The sequence shown here is derived from an EMBL/GenBank/DDBJ whole genome shotgun (WGS) entry which is preliminary data.</text>
</comment>
<dbReference type="Proteomes" id="UP000260808">
    <property type="component" value="Unassembled WGS sequence"/>
</dbReference>
<dbReference type="EMBL" id="QSSX01000023">
    <property type="protein sequence ID" value="RGM22588.1"/>
    <property type="molecule type" value="Genomic_DNA"/>
</dbReference>
<dbReference type="Proteomes" id="UP000283981">
    <property type="component" value="Unassembled WGS sequence"/>
</dbReference>
<evidence type="ECO:0000313" key="4">
    <source>
        <dbReference type="EMBL" id="NSI66194.1"/>
    </source>
</evidence>
<evidence type="ECO:0000313" key="2">
    <source>
        <dbReference type="EMBL" id="NSI19827.1"/>
    </source>
</evidence>
<dbReference type="EMBL" id="QRWQ01000005">
    <property type="protein sequence ID" value="RGT39528.1"/>
    <property type="molecule type" value="Genomic_DNA"/>
</dbReference>
<dbReference type="AlphaFoldDB" id="A0A2N5NT41"/>
<reference evidence="5 13" key="1">
    <citation type="journal article" date="2017" name="Genome Med.">
        <title>A novel Ruminococcus gnavus clade enriched in inflammatory bowel disease patients.</title>
        <authorList>
            <person name="Hall A.B."/>
            <person name="Yassour M."/>
            <person name="Sauk J."/>
            <person name="Garner A."/>
            <person name="Jiang X."/>
            <person name="Arthur T."/>
            <person name="Lagoudas G.K."/>
            <person name="Vatanen T."/>
            <person name="Fornelos N."/>
            <person name="Wilson R."/>
            <person name="Bertha M."/>
            <person name="Cohen M."/>
            <person name="Garber J."/>
            <person name="Khalili H."/>
            <person name="Gevers D."/>
            <person name="Ananthakrishnan A.N."/>
            <person name="Kugathasan S."/>
            <person name="Lander E.S."/>
            <person name="Blainey P."/>
            <person name="Vlamakis H."/>
            <person name="Xavier R.J."/>
            <person name="Huttenhower C."/>
        </authorList>
    </citation>
    <scope>NUCLEOTIDE SEQUENCE [LARGE SCALE GENOMIC DNA]</scope>
    <source>
        <strain evidence="5 13">RJX1118</strain>
    </source>
</reference>
<organism evidence="11 16">
    <name type="scientific">Mediterraneibacter gnavus</name>
    <name type="common">Ruminococcus gnavus</name>
    <dbReference type="NCBI Taxonomy" id="33038"/>
    <lineage>
        <taxon>Bacteria</taxon>
        <taxon>Bacillati</taxon>
        <taxon>Bacillota</taxon>
        <taxon>Clostridia</taxon>
        <taxon>Lachnospirales</taxon>
        <taxon>Lachnospiraceae</taxon>
        <taxon>Mediterraneibacter</taxon>
    </lineage>
</organism>
<evidence type="ECO:0000259" key="1">
    <source>
        <dbReference type="Pfam" id="PF03551"/>
    </source>
</evidence>
<dbReference type="Gene3D" id="1.10.10.10">
    <property type="entry name" value="Winged helix-like DNA-binding domain superfamily/Winged helix DNA-binding domain"/>
    <property type="match status" value="1"/>
</dbReference>
<dbReference type="CDD" id="cd00090">
    <property type="entry name" value="HTH_ARSR"/>
    <property type="match status" value="1"/>
</dbReference>
<accession>A0A2N5NT41</accession>
<dbReference type="STRING" id="33038.GCA_900067245_02821"/>
<dbReference type="PANTHER" id="PTHR33169">
    <property type="entry name" value="PADR-FAMILY TRANSCRIPTIONAL REGULATOR"/>
    <property type="match status" value="1"/>
</dbReference>
<evidence type="ECO:0000313" key="19">
    <source>
        <dbReference type="Proteomes" id="UP000285697"/>
    </source>
</evidence>
<dbReference type="EMBL" id="JAAIRY010000027">
    <property type="protein sequence ID" value="NSI66194.1"/>
    <property type="molecule type" value="Genomic_DNA"/>
</dbReference>
<dbReference type="EMBL" id="QRIA01000001">
    <property type="protein sequence ID" value="RHG22383.1"/>
    <property type="molecule type" value="Genomic_DNA"/>
</dbReference>
<dbReference type="Proteomes" id="UP000283992">
    <property type="component" value="Unassembled WGS sequence"/>
</dbReference>
<evidence type="ECO:0000313" key="12">
    <source>
        <dbReference type="EMBL" id="RHJ09682.1"/>
    </source>
</evidence>
<dbReference type="Proteomes" id="UP000285697">
    <property type="component" value="Unassembled WGS sequence"/>
</dbReference>
<name>A0A2N5NT41_MEDGN</name>
<reference evidence="2" key="4">
    <citation type="submission" date="2020-02" db="EMBL/GenBank/DDBJ databases">
        <authorList>
            <person name="Littmann E."/>
            <person name="Sorbara M."/>
        </authorList>
    </citation>
    <scope>NUCLEOTIDE SEQUENCE</scope>
    <source>
        <strain evidence="4">MSK.11.9</strain>
        <strain evidence="3">MSK.15.32</strain>
        <strain evidence="2">MSK.22.53</strain>
    </source>
</reference>
<proteinExistence type="predicted"/>
<dbReference type="EMBL" id="NIHM01000018">
    <property type="protein sequence ID" value="PLT53498.1"/>
    <property type="molecule type" value="Genomic_DNA"/>
</dbReference>
<evidence type="ECO:0000313" key="17">
    <source>
        <dbReference type="Proteomes" id="UP000283992"/>
    </source>
</evidence>
<dbReference type="InterPro" id="IPR011991">
    <property type="entry name" value="ArsR-like_HTH"/>
</dbReference>
<reference evidence="2" key="3">
    <citation type="journal article" date="2020" name="Cell Host Microbe">
        <title>Functional and Genomic Variation between Human-Derived Isolates of Lachnospiraceae Reveals Inter- and Intra-Species Diversity.</title>
        <authorList>
            <person name="Sorbara M.T."/>
            <person name="Littmann E.R."/>
            <person name="Fontana E."/>
            <person name="Moody T.U."/>
            <person name="Kohout C.E."/>
            <person name="Gjonbalaj M."/>
            <person name="Eaton V."/>
            <person name="Seok R."/>
            <person name="Leiner I.M."/>
            <person name="Pamer E.G."/>
        </authorList>
    </citation>
    <scope>NUCLEOTIDE SEQUENCE</scope>
    <source>
        <strain evidence="4">MSK.11.9</strain>
        <strain evidence="3">MSK.15.32</strain>
        <strain evidence="2">MSK.22.53</strain>
    </source>
</reference>
<evidence type="ECO:0000313" key="7">
    <source>
        <dbReference type="EMBL" id="RGQ65409.1"/>
    </source>
</evidence>
<evidence type="ECO:0000313" key="11">
    <source>
        <dbReference type="EMBL" id="RHG82781.1"/>
    </source>
</evidence>
<evidence type="ECO:0000313" key="18">
    <source>
        <dbReference type="Proteomes" id="UP000284472"/>
    </source>
</evidence>
<evidence type="ECO:0000313" key="6">
    <source>
        <dbReference type="EMBL" id="RGM22588.1"/>
    </source>
</evidence>
<dbReference type="EMBL" id="JAAIRM010000018">
    <property type="protein sequence ID" value="NSI19827.1"/>
    <property type="molecule type" value="Genomic_DNA"/>
</dbReference>
<gene>
    <name evidence="5" type="ORF">CDL18_11915</name>
    <name evidence="12" type="ORF">DW142_12140</name>
    <name evidence="11" type="ORF">DW243_11465</name>
    <name evidence="10" type="ORF">DW270_00450</name>
    <name evidence="9" type="ORF">DW812_01505</name>
    <name evidence="8" type="ORF">DWX36_06575</name>
    <name evidence="7" type="ORF">DWY88_11685</name>
    <name evidence="6" type="ORF">DXC31_10250</name>
    <name evidence="2" type="ORF">G4958_10765</name>
    <name evidence="4" type="ORF">G4981_13055</name>
    <name evidence="3" type="ORF">G4993_07350</name>
</gene>
<dbReference type="EMBL" id="QRLN01000018">
    <property type="protein sequence ID" value="RHJ09682.1"/>
    <property type="molecule type" value="Genomic_DNA"/>
</dbReference>
<dbReference type="Pfam" id="PF03551">
    <property type="entry name" value="PadR"/>
    <property type="match status" value="1"/>
</dbReference>
<dbReference type="InterPro" id="IPR005149">
    <property type="entry name" value="Tscrpt_reg_PadR_N"/>
</dbReference>
<dbReference type="Proteomes" id="UP000284472">
    <property type="component" value="Unassembled WGS sequence"/>
</dbReference>
<evidence type="ECO:0000313" key="5">
    <source>
        <dbReference type="EMBL" id="PLT53498.1"/>
    </source>
</evidence>
<dbReference type="Proteomes" id="UP001296643">
    <property type="component" value="Unassembled WGS sequence"/>
</dbReference>
<dbReference type="PANTHER" id="PTHR33169:SF25">
    <property type="entry name" value="DNA-BINDING PROTEIN YIZB-RELATED"/>
    <property type="match status" value="1"/>
</dbReference>
<sequence>MDFMTFTLNTPMFDFLVLSIIAEGDAYGYQISQIIKRVSDTKDSALYPILKKLQENGYVETYDQQFQGRNRKYYKITQSGKIRQEHLKKEWKEYITIIDDIVNGGMGND</sequence>
<evidence type="ECO:0000313" key="20">
    <source>
        <dbReference type="Proteomes" id="UP000286137"/>
    </source>
</evidence>
<dbReference type="Proteomes" id="UP000283834">
    <property type="component" value="Unassembled WGS sequence"/>
</dbReference>
<dbReference type="EMBL" id="QRIS01000019">
    <property type="protein sequence ID" value="RHG82781.1"/>
    <property type="molecule type" value="Genomic_DNA"/>
</dbReference>
<evidence type="ECO:0000313" key="14">
    <source>
        <dbReference type="Proteomes" id="UP000260808"/>
    </source>
</evidence>
<dbReference type="Proteomes" id="UP000234849">
    <property type="component" value="Unassembled WGS sequence"/>
</dbReference>
<dbReference type="EMBL" id="QSIR01000001">
    <property type="protein sequence ID" value="RHD09451.1"/>
    <property type="molecule type" value="Genomic_DNA"/>
</dbReference>
<evidence type="ECO:0000313" key="13">
    <source>
        <dbReference type="Proteomes" id="UP000234849"/>
    </source>
</evidence>
<reference evidence="14 15" key="2">
    <citation type="submission" date="2018-08" db="EMBL/GenBank/DDBJ databases">
        <title>A genome reference for cultivated species of the human gut microbiota.</title>
        <authorList>
            <person name="Zou Y."/>
            <person name="Xue W."/>
            <person name="Luo G."/>
        </authorList>
    </citation>
    <scope>NUCLEOTIDE SEQUENCE [LARGE SCALE GENOMIC DNA]</scope>
    <source>
        <strain evidence="8 15">AF19-16AC</strain>
        <strain evidence="7 20">AF27-4BH</strain>
        <strain evidence="12 17">AM12-54</strain>
        <strain evidence="11 16">AM21-18</strain>
        <strain evidence="10 19">AM22-7AC</strain>
        <strain evidence="9 18">AM32-6</strain>
        <strain evidence="6 14">TF01-20-2</strain>
    </source>
</reference>
<evidence type="ECO:0000313" key="8">
    <source>
        <dbReference type="EMBL" id="RGT39528.1"/>
    </source>
</evidence>
<evidence type="ECO:0000313" key="16">
    <source>
        <dbReference type="Proteomes" id="UP000283981"/>
    </source>
</evidence>
<evidence type="ECO:0000313" key="9">
    <source>
        <dbReference type="EMBL" id="RHD09451.1"/>
    </source>
</evidence>
<dbReference type="Proteomes" id="UP000286137">
    <property type="component" value="Unassembled WGS sequence"/>
</dbReference>
<dbReference type="InterPro" id="IPR052509">
    <property type="entry name" value="Metal_resp_DNA-bind_regulator"/>
</dbReference>
<dbReference type="InterPro" id="IPR036390">
    <property type="entry name" value="WH_DNA-bd_sf"/>
</dbReference>
<dbReference type="InterPro" id="IPR036388">
    <property type="entry name" value="WH-like_DNA-bd_sf"/>
</dbReference>